<protein>
    <recommendedName>
        <fullName evidence="4">Secreted protein</fullName>
    </recommendedName>
</protein>
<dbReference type="AlphaFoldDB" id="A0A2V1E409"/>
<evidence type="ECO:0000256" key="1">
    <source>
        <dbReference type="SAM" id="SignalP"/>
    </source>
</evidence>
<accession>A0A2V1E409</accession>
<evidence type="ECO:0000313" key="3">
    <source>
        <dbReference type="Proteomes" id="UP000244855"/>
    </source>
</evidence>
<organism evidence="2 3">
    <name type="scientific">Periconia macrospinosa</name>
    <dbReference type="NCBI Taxonomy" id="97972"/>
    <lineage>
        <taxon>Eukaryota</taxon>
        <taxon>Fungi</taxon>
        <taxon>Dikarya</taxon>
        <taxon>Ascomycota</taxon>
        <taxon>Pezizomycotina</taxon>
        <taxon>Dothideomycetes</taxon>
        <taxon>Pleosporomycetidae</taxon>
        <taxon>Pleosporales</taxon>
        <taxon>Massarineae</taxon>
        <taxon>Periconiaceae</taxon>
        <taxon>Periconia</taxon>
    </lineage>
</organism>
<feature type="signal peptide" evidence="1">
    <location>
        <begin position="1"/>
        <end position="22"/>
    </location>
</feature>
<name>A0A2V1E409_9PLEO</name>
<proteinExistence type="predicted"/>
<dbReference type="Proteomes" id="UP000244855">
    <property type="component" value="Unassembled WGS sequence"/>
</dbReference>
<dbReference type="EMBL" id="KZ805324">
    <property type="protein sequence ID" value="PVI04175.1"/>
    <property type="molecule type" value="Genomic_DNA"/>
</dbReference>
<feature type="chain" id="PRO_5015998294" description="Secreted protein" evidence="1">
    <location>
        <begin position="23"/>
        <end position="139"/>
    </location>
</feature>
<gene>
    <name evidence="2" type="ORF">DM02DRAFT_203654</name>
</gene>
<evidence type="ECO:0000313" key="2">
    <source>
        <dbReference type="EMBL" id="PVI04175.1"/>
    </source>
</evidence>
<keyword evidence="3" id="KW-1185">Reference proteome</keyword>
<keyword evidence="1" id="KW-0732">Signal</keyword>
<evidence type="ECO:0008006" key="4">
    <source>
        <dbReference type="Google" id="ProtNLM"/>
    </source>
</evidence>
<sequence>MCGGVCRFEVVLLFGCVPGVRGSSPVVGVMVVMINWSCEWERRKRRRERRKIQIKVLLASRGKTKPLIGSDLACKIPQIQRRPSTKIRNLEVLLRLVLLLGGFLKRPLCSNDATLNVHTYPTLIHIHFIGGRFFVGAGV</sequence>
<reference evidence="2 3" key="1">
    <citation type="journal article" date="2018" name="Sci. Rep.">
        <title>Comparative genomics provides insights into the lifestyle and reveals functional heterogeneity of dark septate endophytic fungi.</title>
        <authorList>
            <person name="Knapp D.G."/>
            <person name="Nemeth J.B."/>
            <person name="Barry K."/>
            <person name="Hainaut M."/>
            <person name="Henrissat B."/>
            <person name="Johnson J."/>
            <person name="Kuo A."/>
            <person name="Lim J.H.P."/>
            <person name="Lipzen A."/>
            <person name="Nolan M."/>
            <person name="Ohm R.A."/>
            <person name="Tamas L."/>
            <person name="Grigoriev I.V."/>
            <person name="Spatafora J.W."/>
            <person name="Nagy L.G."/>
            <person name="Kovacs G.M."/>
        </authorList>
    </citation>
    <scope>NUCLEOTIDE SEQUENCE [LARGE SCALE GENOMIC DNA]</scope>
    <source>
        <strain evidence="2 3">DSE2036</strain>
    </source>
</reference>